<evidence type="ECO:0000313" key="1">
    <source>
        <dbReference type="EMBL" id="BCM87851.1"/>
    </source>
</evidence>
<gene>
    <name evidence="1" type="ORF">mvi_63120</name>
</gene>
<dbReference type="KEGG" id="mind:mvi_63120"/>
<geneLocation type="plasmid" evidence="1 2">
    <name>pVL1_2</name>
</geneLocation>
<keyword evidence="1" id="KW-0614">Plasmid</keyword>
<reference evidence="1" key="1">
    <citation type="submission" date="2020-11" db="EMBL/GenBank/DDBJ databases">
        <title>Complete genome sequence of a novel pathogenic Methylobacterium strain isolated from rice in Vietnam.</title>
        <authorList>
            <person name="Lai K."/>
            <person name="Okazaki S."/>
            <person name="Higashi K."/>
            <person name="Mori H."/>
            <person name="Toyoda A."/>
            <person name="Kurokawa K."/>
        </authorList>
    </citation>
    <scope>NUCLEOTIDE SEQUENCE</scope>
    <source>
        <strain evidence="1">VL1</strain>
        <plasmid evidence="1">pVL1_2</plasmid>
    </source>
</reference>
<dbReference type="AlphaFoldDB" id="A0A8H8X0A3"/>
<protein>
    <submittedName>
        <fullName evidence="1">Uncharacterized protein</fullName>
    </submittedName>
</protein>
<evidence type="ECO:0000313" key="2">
    <source>
        <dbReference type="Proteomes" id="UP000663508"/>
    </source>
</evidence>
<name>A0A8H8X0A3_9HYPH</name>
<proteinExistence type="predicted"/>
<sequence length="150" mass="16932">MATKKGLEIIMVWDGRALVPYAPADLEAMQTVKIGTPVRVDVERFRSLSRHRYYWGILGRVVENTPFATKESLHKFLLSCCGVVEPFVTPEGEFVLIPSSTAFDEMKTEDVFKPYFDQAMLVLTTRICPGLDLDALFAEGRAYTKYEEAA</sequence>
<dbReference type="RefSeq" id="WP_207183863.1">
    <property type="nucleotide sequence ID" value="NZ_AP024147.1"/>
</dbReference>
<organism evidence="1 2">
    <name type="scientific">Methylobacterium indicum</name>
    <dbReference type="NCBI Taxonomy" id="1775910"/>
    <lineage>
        <taxon>Bacteria</taxon>
        <taxon>Pseudomonadati</taxon>
        <taxon>Pseudomonadota</taxon>
        <taxon>Alphaproteobacteria</taxon>
        <taxon>Hyphomicrobiales</taxon>
        <taxon>Methylobacteriaceae</taxon>
        <taxon>Methylobacterium</taxon>
    </lineage>
</organism>
<accession>A0A8H8X0A3</accession>
<dbReference type="Proteomes" id="UP000663508">
    <property type="component" value="Plasmid pVL1_2"/>
</dbReference>
<dbReference type="EMBL" id="AP024147">
    <property type="protein sequence ID" value="BCM87851.1"/>
    <property type="molecule type" value="Genomic_DNA"/>
</dbReference>